<dbReference type="Pfam" id="PF01148">
    <property type="entry name" value="CTP_transf_1"/>
    <property type="match status" value="1"/>
</dbReference>
<comment type="catalytic activity">
    <reaction evidence="1 18">
        <text>a 1,2-diacyl-sn-glycero-3-phosphate + CTP + H(+) = a CDP-1,2-diacyl-sn-glycerol + diphosphate</text>
        <dbReference type="Rhea" id="RHEA:16229"/>
        <dbReference type="ChEBI" id="CHEBI:15378"/>
        <dbReference type="ChEBI" id="CHEBI:33019"/>
        <dbReference type="ChEBI" id="CHEBI:37563"/>
        <dbReference type="ChEBI" id="CHEBI:58332"/>
        <dbReference type="ChEBI" id="CHEBI:58608"/>
        <dbReference type="EC" id="2.7.7.41"/>
    </reaction>
</comment>
<evidence type="ECO:0000256" key="18">
    <source>
        <dbReference type="RuleBase" id="RU003938"/>
    </source>
</evidence>
<dbReference type="GO" id="GO:0005886">
    <property type="term" value="C:plasma membrane"/>
    <property type="evidence" value="ECO:0007669"/>
    <property type="project" value="UniProtKB-SubCell"/>
</dbReference>
<dbReference type="EC" id="2.7.7.41" evidence="6 18"/>
<comment type="similarity">
    <text evidence="5 18">Belongs to the CDS family.</text>
</comment>
<evidence type="ECO:0000256" key="9">
    <source>
        <dbReference type="ARBA" id="ARBA00022516"/>
    </source>
</evidence>
<dbReference type="PANTHER" id="PTHR46382">
    <property type="entry name" value="PHOSPHATIDATE CYTIDYLYLTRANSFERASE"/>
    <property type="match status" value="1"/>
</dbReference>
<dbReference type="PANTHER" id="PTHR46382:SF1">
    <property type="entry name" value="PHOSPHATIDATE CYTIDYLYLTRANSFERASE"/>
    <property type="match status" value="1"/>
</dbReference>
<evidence type="ECO:0000256" key="15">
    <source>
        <dbReference type="ARBA" id="ARBA00023136"/>
    </source>
</evidence>
<evidence type="ECO:0000256" key="2">
    <source>
        <dbReference type="ARBA" id="ARBA00004651"/>
    </source>
</evidence>
<keyword evidence="9" id="KW-0444">Lipid biosynthesis</keyword>
<gene>
    <name evidence="19" type="primary">cdsA</name>
    <name evidence="19" type="ordered locus">ACMV_28810</name>
</gene>
<dbReference type="Proteomes" id="UP000007100">
    <property type="component" value="Chromosome"/>
</dbReference>
<evidence type="ECO:0000256" key="16">
    <source>
        <dbReference type="ARBA" id="ARBA00023209"/>
    </source>
</evidence>
<evidence type="ECO:0000256" key="1">
    <source>
        <dbReference type="ARBA" id="ARBA00001698"/>
    </source>
</evidence>
<evidence type="ECO:0000256" key="13">
    <source>
        <dbReference type="ARBA" id="ARBA00022989"/>
    </source>
</evidence>
<evidence type="ECO:0000256" key="3">
    <source>
        <dbReference type="ARBA" id="ARBA00005119"/>
    </source>
</evidence>
<evidence type="ECO:0000256" key="7">
    <source>
        <dbReference type="ARBA" id="ARBA00019373"/>
    </source>
</evidence>
<evidence type="ECO:0000256" key="12">
    <source>
        <dbReference type="ARBA" id="ARBA00022695"/>
    </source>
</evidence>
<dbReference type="KEGG" id="amv:ACMV_28810"/>
<dbReference type="EMBL" id="AP012035">
    <property type="protein sequence ID" value="BAJ82228.1"/>
    <property type="molecule type" value="Genomic_DNA"/>
</dbReference>
<evidence type="ECO:0000256" key="10">
    <source>
        <dbReference type="ARBA" id="ARBA00022679"/>
    </source>
</evidence>
<keyword evidence="8" id="KW-1003">Cell membrane</keyword>
<keyword evidence="12 18" id="KW-0548">Nucleotidyltransferase</keyword>
<keyword evidence="10 18" id="KW-0808">Transferase</keyword>
<reference evidence="19 20" key="1">
    <citation type="submission" date="2010-12" db="EMBL/GenBank/DDBJ databases">
        <title>Whole genome sequence of Acidiphilium multivorum AIU301.</title>
        <authorList>
            <person name="Narita-Yamada S."/>
            <person name="Nakamura S."/>
            <person name="Ito N."/>
            <person name="Takarada H."/>
            <person name="Katano Y."/>
            <person name="Nakazawa H."/>
            <person name="Hosoyama A."/>
            <person name="Yamada R."/>
            <person name="Fujita N."/>
        </authorList>
    </citation>
    <scope>NUCLEOTIDE SEQUENCE [LARGE SCALE GENOMIC DNA]</scope>
    <source>
        <strain evidence="20">DSM 11245 / JCM 8867 / AIU301</strain>
    </source>
</reference>
<evidence type="ECO:0000256" key="4">
    <source>
        <dbReference type="ARBA" id="ARBA00005189"/>
    </source>
</evidence>
<comment type="pathway">
    <text evidence="4">Lipid metabolism.</text>
</comment>
<dbReference type="UniPathway" id="UPA00557">
    <property type="reaction ID" value="UER00614"/>
</dbReference>
<comment type="subcellular location">
    <subcellularLocation>
        <location evidence="2">Cell membrane</location>
        <topology evidence="2">Multi-pass membrane protein</topology>
    </subcellularLocation>
</comment>
<dbReference type="OrthoDB" id="9799199at2"/>
<organism evidence="19 20">
    <name type="scientific">Acidiphilium multivorum (strain DSM 11245 / JCM 8867 / NBRC 100883 / AIU 301)</name>
    <dbReference type="NCBI Taxonomy" id="926570"/>
    <lineage>
        <taxon>Bacteria</taxon>
        <taxon>Pseudomonadati</taxon>
        <taxon>Pseudomonadota</taxon>
        <taxon>Alphaproteobacteria</taxon>
        <taxon>Acetobacterales</taxon>
        <taxon>Acidocellaceae</taxon>
        <taxon>Acidiphilium</taxon>
    </lineage>
</organism>
<dbReference type="GO" id="GO:0016024">
    <property type="term" value="P:CDP-diacylglycerol biosynthetic process"/>
    <property type="evidence" value="ECO:0007669"/>
    <property type="project" value="UniProtKB-UniPathway"/>
</dbReference>
<keyword evidence="16" id="KW-0594">Phospholipid biosynthesis</keyword>
<dbReference type="GO" id="GO:0004605">
    <property type="term" value="F:phosphatidate cytidylyltransferase activity"/>
    <property type="evidence" value="ECO:0007669"/>
    <property type="project" value="UniProtKB-EC"/>
</dbReference>
<dbReference type="AlphaFoldDB" id="F0J487"/>
<evidence type="ECO:0000256" key="5">
    <source>
        <dbReference type="ARBA" id="ARBA00010185"/>
    </source>
</evidence>
<dbReference type="HOGENOM" id="CLU_037294_1_1_5"/>
<keyword evidence="13" id="KW-1133">Transmembrane helix</keyword>
<keyword evidence="14" id="KW-0443">Lipid metabolism</keyword>
<accession>F0J487</accession>
<comment type="pathway">
    <text evidence="3 18">Phospholipid metabolism; CDP-diacylglycerol biosynthesis; CDP-diacylglycerol from sn-glycerol 3-phosphate: step 3/3.</text>
</comment>
<name>F0J487_ACIMA</name>
<evidence type="ECO:0000256" key="14">
    <source>
        <dbReference type="ARBA" id="ARBA00023098"/>
    </source>
</evidence>
<evidence type="ECO:0000256" key="17">
    <source>
        <dbReference type="ARBA" id="ARBA00023264"/>
    </source>
</evidence>
<dbReference type="PROSITE" id="PS01315">
    <property type="entry name" value="CDS"/>
    <property type="match status" value="1"/>
</dbReference>
<keyword evidence="11 18" id="KW-0812">Transmembrane</keyword>
<sequence>MSVPESPPTPGERSRRFHDLGLRAASAAVLVPVALGALAWGGLVWAVLLVLLFAGLMWEWAGLSRHIVSAARPRFLLAGVVYAAVPGAALAWLRDRPGGLIDVLFLLVVVWMTDIGAYAVGRLAGGPKLAPAISPGKTVSGAVGGLVISVAAGLLVARSPAAILPGAIISIVSQAGDLAESALKRRLGVKDSGRTIPGHGGLFDRLDGVLAAAPVAAVLALLAQGGVPLWR</sequence>
<dbReference type="RefSeq" id="WP_013640882.1">
    <property type="nucleotide sequence ID" value="NC_015186.1"/>
</dbReference>
<evidence type="ECO:0000256" key="6">
    <source>
        <dbReference type="ARBA" id="ARBA00012487"/>
    </source>
</evidence>
<keyword evidence="15" id="KW-0472">Membrane</keyword>
<keyword evidence="17" id="KW-1208">Phospholipid metabolism</keyword>
<proteinExistence type="inferred from homology"/>
<keyword evidence="20" id="KW-1185">Reference proteome</keyword>
<evidence type="ECO:0000313" key="19">
    <source>
        <dbReference type="EMBL" id="BAJ82228.1"/>
    </source>
</evidence>
<evidence type="ECO:0000256" key="8">
    <source>
        <dbReference type="ARBA" id="ARBA00022475"/>
    </source>
</evidence>
<protein>
    <recommendedName>
        <fullName evidence="7 18">Phosphatidate cytidylyltransferase</fullName>
        <ecNumber evidence="6 18">2.7.7.41</ecNumber>
    </recommendedName>
</protein>
<evidence type="ECO:0000313" key="20">
    <source>
        <dbReference type="Proteomes" id="UP000007100"/>
    </source>
</evidence>
<dbReference type="InterPro" id="IPR000374">
    <property type="entry name" value="PC_trans"/>
</dbReference>
<evidence type="ECO:0000256" key="11">
    <source>
        <dbReference type="ARBA" id="ARBA00022692"/>
    </source>
</evidence>